<dbReference type="AlphaFoldDB" id="E1SL09"/>
<keyword evidence="1" id="KW-0812">Transmembrane</keyword>
<organism evidence="2 3">
    <name type="scientific">Ferrimonas balearica (strain DSM 9799 / CCM 4581 / KCTC 23876 / PAT)</name>
    <dbReference type="NCBI Taxonomy" id="550540"/>
    <lineage>
        <taxon>Bacteria</taxon>
        <taxon>Pseudomonadati</taxon>
        <taxon>Pseudomonadota</taxon>
        <taxon>Gammaproteobacteria</taxon>
        <taxon>Alteromonadales</taxon>
        <taxon>Ferrimonadaceae</taxon>
        <taxon>Ferrimonas</taxon>
    </lineage>
</organism>
<dbReference type="HOGENOM" id="CLU_162755_3_0_6"/>
<accession>E1SL09</accession>
<dbReference type="Proteomes" id="UP000006683">
    <property type="component" value="Chromosome"/>
</dbReference>
<name>E1SL09_FERBD</name>
<keyword evidence="3" id="KW-1185">Reference proteome</keyword>
<dbReference type="InterPro" id="IPR021313">
    <property type="entry name" value="DUF2909"/>
</dbReference>
<evidence type="ECO:0000313" key="3">
    <source>
        <dbReference type="Proteomes" id="UP000006683"/>
    </source>
</evidence>
<sequence>MITAFKTVIVLLLLFILFSLGRAGFAMIRGEEGGMTRHLGRRVGLSALVLVLLVVAMAAGWLPVNPRPY</sequence>
<dbReference type="KEGG" id="fbl:Fbal_0189"/>
<dbReference type="Pfam" id="PF11137">
    <property type="entry name" value="DUF2909"/>
    <property type="match status" value="1"/>
</dbReference>
<reference evidence="2 3" key="1">
    <citation type="journal article" date="2010" name="Stand. Genomic Sci.">
        <title>Complete genome sequence of Ferrimonas balearica type strain (PAT).</title>
        <authorList>
            <person name="Nolan M."/>
            <person name="Sikorski J."/>
            <person name="Davenport K."/>
            <person name="Lucas S."/>
            <person name="Glavina Del Rio T."/>
            <person name="Tice H."/>
            <person name="Cheng J."/>
            <person name="Goodwin L."/>
            <person name="Pitluck S."/>
            <person name="Liolios K."/>
            <person name="Ivanova N."/>
            <person name="Mavromatis K."/>
            <person name="Ovchinnikova G."/>
            <person name="Pati A."/>
            <person name="Chen A."/>
            <person name="Palaniappan K."/>
            <person name="Land M."/>
            <person name="Hauser L."/>
            <person name="Chang Y."/>
            <person name="Jeffries C."/>
            <person name="Tapia R."/>
            <person name="Brettin T."/>
            <person name="Detter J."/>
            <person name="Han C."/>
            <person name="Yasawong M."/>
            <person name="Rohde M."/>
            <person name="Tindall B."/>
            <person name="Goker M."/>
            <person name="Woyke T."/>
            <person name="Bristow J."/>
            <person name="Eisen J."/>
            <person name="Markowitz V."/>
            <person name="Hugenholtz P."/>
            <person name="Kyrpides N."/>
            <person name="Klenk H."/>
            <person name="Lapidus A."/>
        </authorList>
    </citation>
    <scope>NUCLEOTIDE SEQUENCE [LARGE SCALE GENOMIC DNA]</scope>
    <source>
        <strain evidence="3">DSM 9799 / CCM 4581 / KCTC 23876 / PAT</strain>
    </source>
</reference>
<gene>
    <name evidence="2" type="ordered locus">Fbal_0189</name>
</gene>
<keyword evidence="1" id="KW-0472">Membrane</keyword>
<proteinExistence type="predicted"/>
<protein>
    <recommendedName>
        <fullName evidence="4">DUF2909 domain-containing protein</fullName>
    </recommendedName>
</protein>
<evidence type="ECO:0008006" key="4">
    <source>
        <dbReference type="Google" id="ProtNLM"/>
    </source>
</evidence>
<dbReference type="GeneID" id="67180429"/>
<dbReference type="EMBL" id="CP002209">
    <property type="protein sequence ID" value="ADN74403.1"/>
    <property type="molecule type" value="Genomic_DNA"/>
</dbReference>
<feature type="transmembrane region" description="Helical" evidence="1">
    <location>
        <begin position="47"/>
        <end position="64"/>
    </location>
</feature>
<keyword evidence="1" id="KW-1133">Transmembrane helix</keyword>
<evidence type="ECO:0000313" key="2">
    <source>
        <dbReference type="EMBL" id="ADN74403.1"/>
    </source>
</evidence>
<dbReference type="RefSeq" id="WP_013343709.1">
    <property type="nucleotide sequence ID" value="NC_014541.1"/>
</dbReference>
<dbReference type="STRING" id="550540.Fbal_0189"/>
<evidence type="ECO:0000256" key="1">
    <source>
        <dbReference type="SAM" id="Phobius"/>
    </source>
</evidence>